<gene>
    <name evidence="1" type="ORF">GYN08_22350</name>
</gene>
<accession>A0ABX0FAR3</accession>
<organism evidence="1 2">
    <name type="scientific">Saccharibacillus alkalitolerans</name>
    <dbReference type="NCBI Taxonomy" id="2705290"/>
    <lineage>
        <taxon>Bacteria</taxon>
        <taxon>Bacillati</taxon>
        <taxon>Bacillota</taxon>
        <taxon>Bacilli</taxon>
        <taxon>Bacillales</taxon>
        <taxon>Paenibacillaceae</taxon>
        <taxon>Saccharibacillus</taxon>
    </lineage>
</organism>
<evidence type="ECO:0000313" key="2">
    <source>
        <dbReference type="Proteomes" id="UP000800303"/>
    </source>
</evidence>
<dbReference type="PANTHER" id="PTHR37841:SF1">
    <property type="entry name" value="DUF3298 DOMAIN-CONTAINING PROTEIN"/>
    <property type="match status" value="1"/>
</dbReference>
<keyword evidence="2" id="KW-1185">Reference proteome</keyword>
<comment type="caution">
    <text evidence="1">The sequence shown here is derived from an EMBL/GenBank/DDBJ whole genome shotgun (WGS) entry which is preliminary data.</text>
</comment>
<dbReference type="Proteomes" id="UP000800303">
    <property type="component" value="Unassembled WGS sequence"/>
</dbReference>
<dbReference type="PROSITE" id="PS51257">
    <property type="entry name" value="PROKAR_LIPOPROTEIN"/>
    <property type="match status" value="1"/>
</dbReference>
<dbReference type="RefSeq" id="WP_166279612.1">
    <property type="nucleotide sequence ID" value="NZ_JAAFGS010000013.1"/>
</dbReference>
<protein>
    <submittedName>
        <fullName evidence="1">WG repeat-containing protein</fullName>
    </submittedName>
</protein>
<name>A0ABX0FAR3_9BACL</name>
<evidence type="ECO:0000313" key="1">
    <source>
        <dbReference type="EMBL" id="NGZ78038.1"/>
    </source>
</evidence>
<dbReference type="Pfam" id="PF14903">
    <property type="entry name" value="WG_beta_rep"/>
    <property type="match status" value="5"/>
</dbReference>
<dbReference type="SUPFAM" id="SSF69360">
    <property type="entry name" value="Cell wall binding repeat"/>
    <property type="match status" value="1"/>
</dbReference>
<dbReference type="PANTHER" id="PTHR37841">
    <property type="entry name" value="GLR2918 PROTEIN"/>
    <property type="match status" value="1"/>
</dbReference>
<sequence length="353" mass="38462">MGKAVSRVALLMLAVALLLAVGCKEDGVRRASSPVTAVDSLRSKDWRPVLIGSRYGYANDDNRLVLPPLYDEARYFSEGLAYVRIGDETGYIDASGKRVIERGGGDFSSGLAVVMKRAEEQAGKAGEHWTYIDKHGEFALRTDYYRANTFSEGLASVVPEENGEAVFIDPEGNVALSGGYLYAGDFREGFAVVFKDGKWGFVDKKGMPLSGFVYDAARGFSEGKAAVMTGNRWGFIGRSGQEMIEPRYEEVGRFSEGFAKVRLGGLWGFVDGSGAVKIEPKFEDAKDFSEGLAPVRQPGGLWGYIGAGGGYRIPPRFEAAYDSENRMMLVKKPAAVDYGYVDQDGEDVVFTPE</sequence>
<proteinExistence type="predicted"/>
<reference evidence="1 2" key="1">
    <citation type="submission" date="2020-01" db="EMBL/GenBank/DDBJ databases">
        <title>Polyphasic characterisation and genomic insights into a novel alkali tolerant bacterium VR-M41.</title>
        <authorList>
            <person name="Vemuluri V.R."/>
        </authorList>
    </citation>
    <scope>NUCLEOTIDE SEQUENCE [LARGE SCALE GENOMIC DNA]</scope>
    <source>
        <strain evidence="1 2">VR-M41</strain>
    </source>
</reference>
<dbReference type="EMBL" id="JAAFGS010000013">
    <property type="protein sequence ID" value="NGZ78038.1"/>
    <property type="molecule type" value="Genomic_DNA"/>
</dbReference>
<dbReference type="InterPro" id="IPR032774">
    <property type="entry name" value="WG_beta_rep"/>
</dbReference>